<protein>
    <submittedName>
        <fullName evidence="1">Uncharacterized protein</fullName>
    </submittedName>
</protein>
<name>A0AAE1CWV0_9GAST</name>
<dbReference type="AlphaFoldDB" id="A0AAE1CWV0"/>
<accession>A0AAE1CWV0</accession>
<comment type="caution">
    <text evidence="1">The sequence shown here is derived from an EMBL/GenBank/DDBJ whole genome shotgun (WGS) entry which is preliminary data.</text>
</comment>
<evidence type="ECO:0000313" key="1">
    <source>
        <dbReference type="EMBL" id="KAK3740497.1"/>
    </source>
</evidence>
<reference evidence="1" key="1">
    <citation type="journal article" date="2023" name="G3 (Bethesda)">
        <title>A reference genome for the long-term kleptoplast-retaining sea slug Elysia crispata morphotype clarki.</title>
        <authorList>
            <person name="Eastman K.E."/>
            <person name="Pendleton A.L."/>
            <person name="Shaikh M.A."/>
            <person name="Suttiyut T."/>
            <person name="Ogas R."/>
            <person name="Tomko P."/>
            <person name="Gavelis G."/>
            <person name="Widhalm J.R."/>
            <person name="Wisecaver J.H."/>
        </authorList>
    </citation>
    <scope>NUCLEOTIDE SEQUENCE</scope>
    <source>
        <strain evidence="1">ECLA1</strain>
    </source>
</reference>
<keyword evidence="2" id="KW-1185">Reference proteome</keyword>
<evidence type="ECO:0000313" key="2">
    <source>
        <dbReference type="Proteomes" id="UP001283361"/>
    </source>
</evidence>
<dbReference type="EMBL" id="JAWDGP010006468">
    <property type="protein sequence ID" value="KAK3740497.1"/>
    <property type="molecule type" value="Genomic_DNA"/>
</dbReference>
<dbReference type="Proteomes" id="UP001283361">
    <property type="component" value="Unassembled WGS sequence"/>
</dbReference>
<organism evidence="1 2">
    <name type="scientific">Elysia crispata</name>
    <name type="common">lettuce slug</name>
    <dbReference type="NCBI Taxonomy" id="231223"/>
    <lineage>
        <taxon>Eukaryota</taxon>
        <taxon>Metazoa</taxon>
        <taxon>Spiralia</taxon>
        <taxon>Lophotrochozoa</taxon>
        <taxon>Mollusca</taxon>
        <taxon>Gastropoda</taxon>
        <taxon>Heterobranchia</taxon>
        <taxon>Euthyneura</taxon>
        <taxon>Panpulmonata</taxon>
        <taxon>Sacoglossa</taxon>
        <taxon>Placobranchoidea</taxon>
        <taxon>Plakobranchidae</taxon>
        <taxon>Elysia</taxon>
    </lineage>
</organism>
<proteinExistence type="predicted"/>
<gene>
    <name evidence="1" type="ORF">RRG08_000484</name>
</gene>
<sequence>MSGGTVGSHTFYMSPNLALFAKSLDIPGLHQPNKKAVRSDSSDHYRVINFTNHGQVVRSQALNYEGFEARFVSVADRRVVNLGRVTRSDLSCSMSGLATTNDERLCTERRKGQGYYHIIGVLELVKSP</sequence>